<keyword evidence="9" id="KW-0902">Two-component regulatory system</keyword>
<dbReference type="SMART" id="SM00304">
    <property type="entry name" value="HAMP"/>
    <property type="match status" value="1"/>
</dbReference>
<dbReference type="GO" id="GO:0000155">
    <property type="term" value="F:phosphorelay sensor kinase activity"/>
    <property type="evidence" value="ECO:0007669"/>
    <property type="project" value="InterPro"/>
</dbReference>
<dbReference type="Gene3D" id="3.30.565.10">
    <property type="entry name" value="Histidine kinase-like ATPase, C-terminal domain"/>
    <property type="match status" value="1"/>
</dbReference>
<dbReference type="InterPro" id="IPR003661">
    <property type="entry name" value="HisK_dim/P_dom"/>
</dbReference>
<keyword evidence="8 12" id="KW-1133">Transmembrane helix</keyword>
<dbReference type="SUPFAM" id="SSF47384">
    <property type="entry name" value="Homodimeric domain of signal transducing histidine kinase"/>
    <property type="match status" value="1"/>
</dbReference>
<organism evidence="15 16">
    <name type="scientific">Aestuariirhabdus litorea</name>
    <dbReference type="NCBI Taxonomy" id="2528527"/>
    <lineage>
        <taxon>Bacteria</taxon>
        <taxon>Pseudomonadati</taxon>
        <taxon>Pseudomonadota</taxon>
        <taxon>Gammaproteobacteria</taxon>
        <taxon>Oceanospirillales</taxon>
        <taxon>Aestuariirhabdaceae</taxon>
        <taxon>Aestuariirhabdus</taxon>
    </lineage>
</organism>
<dbReference type="InterPro" id="IPR003660">
    <property type="entry name" value="HAMP_dom"/>
</dbReference>
<dbReference type="Gene3D" id="1.10.287.130">
    <property type="match status" value="1"/>
</dbReference>
<dbReference type="Proteomes" id="UP000280792">
    <property type="component" value="Unassembled WGS sequence"/>
</dbReference>
<dbReference type="PANTHER" id="PTHR45436:SF5">
    <property type="entry name" value="SENSOR HISTIDINE KINASE TRCS"/>
    <property type="match status" value="1"/>
</dbReference>
<keyword evidence="5" id="KW-0808">Transferase</keyword>
<evidence type="ECO:0000256" key="8">
    <source>
        <dbReference type="ARBA" id="ARBA00022989"/>
    </source>
</evidence>
<dbReference type="InterPro" id="IPR036890">
    <property type="entry name" value="HATPase_C_sf"/>
</dbReference>
<dbReference type="SMART" id="SM00387">
    <property type="entry name" value="HATPase_c"/>
    <property type="match status" value="1"/>
</dbReference>
<evidence type="ECO:0000256" key="6">
    <source>
        <dbReference type="ARBA" id="ARBA00022692"/>
    </source>
</evidence>
<proteinExistence type="predicted"/>
<dbReference type="EC" id="2.7.13.3" evidence="3"/>
<dbReference type="CDD" id="cd00082">
    <property type="entry name" value="HisKA"/>
    <property type="match status" value="1"/>
</dbReference>
<evidence type="ECO:0000256" key="1">
    <source>
        <dbReference type="ARBA" id="ARBA00000085"/>
    </source>
</evidence>
<dbReference type="AlphaFoldDB" id="A0A3P3VT96"/>
<comment type="catalytic activity">
    <reaction evidence="1">
        <text>ATP + protein L-histidine = ADP + protein N-phospho-L-histidine.</text>
        <dbReference type="EC" id="2.7.13.3"/>
    </reaction>
</comment>
<reference evidence="15 16" key="1">
    <citation type="submission" date="2018-08" db="EMBL/GenBank/DDBJ databases">
        <authorList>
            <person name="Khan S.A."/>
        </authorList>
    </citation>
    <scope>NUCLEOTIDE SEQUENCE [LARGE SCALE GENOMIC DNA]</scope>
    <source>
        <strain evidence="15 16">GTF-13</strain>
    </source>
</reference>
<dbReference type="SUPFAM" id="SSF158472">
    <property type="entry name" value="HAMP domain-like"/>
    <property type="match status" value="1"/>
</dbReference>
<reference evidence="15 16" key="2">
    <citation type="submission" date="2018-12" db="EMBL/GenBank/DDBJ databases">
        <title>Simiduia agarivorans gen. nov., sp. nov., a marine, agarolytic bacterium isolated from shallow coastal water from Keelung, Taiwan.</title>
        <authorList>
            <person name="Shieh W.Y."/>
        </authorList>
    </citation>
    <scope>NUCLEOTIDE SEQUENCE [LARGE SCALE GENOMIC DNA]</scope>
    <source>
        <strain evidence="15 16">GTF-13</strain>
    </source>
</reference>
<keyword evidence="7 15" id="KW-0418">Kinase</keyword>
<dbReference type="GO" id="GO:0005886">
    <property type="term" value="C:plasma membrane"/>
    <property type="evidence" value="ECO:0007669"/>
    <property type="project" value="TreeGrafter"/>
</dbReference>
<evidence type="ECO:0000256" key="7">
    <source>
        <dbReference type="ARBA" id="ARBA00022777"/>
    </source>
</evidence>
<dbReference type="Pfam" id="PF02518">
    <property type="entry name" value="HATPase_c"/>
    <property type="match status" value="1"/>
</dbReference>
<evidence type="ECO:0000256" key="9">
    <source>
        <dbReference type="ARBA" id="ARBA00023012"/>
    </source>
</evidence>
<keyword evidence="10 12" id="KW-0472">Membrane</keyword>
<evidence type="ECO:0000259" key="14">
    <source>
        <dbReference type="PROSITE" id="PS50885"/>
    </source>
</evidence>
<comment type="caution">
    <text evidence="15">The sequence shown here is derived from an EMBL/GenBank/DDBJ whole genome shotgun (WGS) entry which is preliminary data.</text>
</comment>
<dbReference type="PROSITE" id="PS50109">
    <property type="entry name" value="HIS_KIN"/>
    <property type="match status" value="1"/>
</dbReference>
<dbReference type="PANTHER" id="PTHR45436">
    <property type="entry name" value="SENSOR HISTIDINE KINASE YKOH"/>
    <property type="match status" value="1"/>
</dbReference>
<evidence type="ECO:0000256" key="10">
    <source>
        <dbReference type="ARBA" id="ARBA00023136"/>
    </source>
</evidence>
<dbReference type="CDD" id="cd06225">
    <property type="entry name" value="HAMP"/>
    <property type="match status" value="1"/>
</dbReference>
<sequence length="486" mass="53792">MSLSWINRGLASIRRNTALDLTLRYAAVFLLCVCALFVIVDRLLASSQLEQDQRLLDTWLENYQRLESQVGLHKLEQVIERDAAFFQRSAMRLELLDGGDNRLVLVQPEGWTRTTRLEPQGGGWFSQQVTRESAPPIELLTGSVALGEGRRLQLGLSAEPREQRLQANRQLMVQVMAPLFLLGLLLSAYFNWRALRPVRDLVETVRTVRAREMSARVVIRNPSSELGELAQLFNEMLGRIEGLINAMQQSLDSVAHDLRTPLARMRLSLESALTRDPREAGRAEGLREALLDCAEESERIEGMLRLLLDLSAAQSGTLNLQPEPVDLVELLQESQALYEDVAQDKAIRLRLEAPAHLRFSSDSVRLRQVLANLVDNAIKYTPAGGWVEIGCRQQGAVAELWVADSGIGIAEADQAQIFERLYRADQSRHEPGMGLGLSLVKALVEALGGTVSVSSQPGQGSRFRVQLPAPPVAGPEGAEMGGSSRK</sequence>
<feature type="transmembrane region" description="Helical" evidence="12">
    <location>
        <begin position="25"/>
        <end position="44"/>
    </location>
</feature>
<evidence type="ECO:0000259" key="13">
    <source>
        <dbReference type="PROSITE" id="PS50109"/>
    </source>
</evidence>
<evidence type="ECO:0000313" key="15">
    <source>
        <dbReference type="EMBL" id="RRJ83983.1"/>
    </source>
</evidence>
<keyword evidence="6 12" id="KW-0812">Transmembrane</keyword>
<protein>
    <recommendedName>
        <fullName evidence="3">histidine kinase</fullName>
        <ecNumber evidence="3">2.7.13.3</ecNumber>
    </recommendedName>
</protein>
<dbReference type="PROSITE" id="PS50885">
    <property type="entry name" value="HAMP"/>
    <property type="match status" value="1"/>
</dbReference>
<feature type="region of interest" description="Disordered" evidence="11">
    <location>
        <begin position="455"/>
        <end position="486"/>
    </location>
</feature>
<feature type="compositionally biased region" description="Low complexity" evidence="11">
    <location>
        <begin position="474"/>
        <end position="486"/>
    </location>
</feature>
<dbReference type="PRINTS" id="PR00344">
    <property type="entry name" value="BCTRLSENSOR"/>
</dbReference>
<dbReference type="InterPro" id="IPR005467">
    <property type="entry name" value="His_kinase_dom"/>
</dbReference>
<dbReference type="EMBL" id="QWEZ01000001">
    <property type="protein sequence ID" value="RRJ83983.1"/>
    <property type="molecule type" value="Genomic_DNA"/>
</dbReference>
<feature type="domain" description="HAMP" evidence="14">
    <location>
        <begin position="192"/>
        <end position="245"/>
    </location>
</feature>
<evidence type="ECO:0000256" key="2">
    <source>
        <dbReference type="ARBA" id="ARBA00004370"/>
    </source>
</evidence>
<accession>A0A3P3VT96</accession>
<dbReference type="FunFam" id="3.30.565.10:FF:000049">
    <property type="entry name" value="Two-component sensor histidine kinase"/>
    <property type="match status" value="1"/>
</dbReference>
<dbReference type="InterPro" id="IPR003594">
    <property type="entry name" value="HATPase_dom"/>
</dbReference>
<evidence type="ECO:0000256" key="11">
    <source>
        <dbReference type="SAM" id="MobiDB-lite"/>
    </source>
</evidence>
<name>A0A3P3VT96_9GAMM</name>
<feature type="domain" description="Histidine kinase" evidence="13">
    <location>
        <begin position="253"/>
        <end position="471"/>
    </location>
</feature>
<dbReference type="Gene3D" id="6.10.340.10">
    <property type="match status" value="1"/>
</dbReference>
<evidence type="ECO:0000256" key="3">
    <source>
        <dbReference type="ARBA" id="ARBA00012438"/>
    </source>
</evidence>
<dbReference type="CDD" id="cd00075">
    <property type="entry name" value="HATPase"/>
    <property type="match status" value="1"/>
</dbReference>
<evidence type="ECO:0000313" key="16">
    <source>
        <dbReference type="Proteomes" id="UP000280792"/>
    </source>
</evidence>
<dbReference type="RefSeq" id="WP_125014409.1">
    <property type="nucleotide sequence ID" value="NZ_QWEZ01000001.1"/>
</dbReference>
<comment type="subcellular location">
    <subcellularLocation>
        <location evidence="2">Membrane</location>
    </subcellularLocation>
</comment>
<gene>
    <name evidence="15" type="ORF">D0544_02360</name>
</gene>
<dbReference type="InterPro" id="IPR004358">
    <property type="entry name" value="Sig_transdc_His_kin-like_C"/>
</dbReference>
<keyword evidence="16" id="KW-1185">Reference proteome</keyword>
<dbReference type="SMART" id="SM00388">
    <property type="entry name" value="HisKA"/>
    <property type="match status" value="1"/>
</dbReference>
<evidence type="ECO:0000256" key="5">
    <source>
        <dbReference type="ARBA" id="ARBA00022679"/>
    </source>
</evidence>
<dbReference type="InterPro" id="IPR036097">
    <property type="entry name" value="HisK_dim/P_sf"/>
</dbReference>
<evidence type="ECO:0000256" key="4">
    <source>
        <dbReference type="ARBA" id="ARBA00022553"/>
    </source>
</evidence>
<evidence type="ECO:0000256" key="12">
    <source>
        <dbReference type="SAM" id="Phobius"/>
    </source>
</evidence>
<keyword evidence="4" id="KW-0597">Phosphoprotein</keyword>
<dbReference type="InterPro" id="IPR050428">
    <property type="entry name" value="TCS_sensor_his_kinase"/>
</dbReference>
<dbReference type="Pfam" id="PF00672">
    <property type="entry name" value="HAMP"/>
    <property type="match status" value="1"/>
</dbReference>
<dbReference type="Pfam" id="PF00512">
    <property type="entry name" value="HisKA"/>
    <property type="match status" value="1"/>
</dbReference>
<dbReference type="SUPFAM" id="SSF55874">
    <property type="entry name" value="ATPase domain of HSP90 chaperone/DNA topoisomerase II/histidine kinase"/>
    <property type="match status" value="1"/>
</dbReference>